<comment type="caution">
    <text evidence="7">The sequence shown here is derived from an EMBL/GenBank/DDBJ whole genome shotgun (WGS) entry which is preliminary data.</text>
</comment>
<feature type="domain" description="PAC" evidence="5">
    <location>
        <begin position="315"/>
        <end position="368"/>
    </location>
</feature>
<evidence type="ECO:0000256" key="1">
    <source>
        <dbReference type="SAM" id="MobiDB-lite"/>
    </source>
</evidence>
<accession>A0A554WQM7</accession>
<dbReference type="PANTHER" id="PTHR46663">
    <property type="entry name" value="DIGUANYLATE CYCLASE DGCT-RELATED"/>
    <property type="match status" value="1"/>
</dbReference>
<dbReference type="PROSITE" id="PS50887">
    <property type="entry name" value="GGDEF"/>
    <property type="match status" value="1"/>
</dbReference>
<protein>
    <submittedName>
        <fullName evidence="7">Putative diguanylate cyclase YegE</fullName>
        <ecNumber evidence="7">2.7.7.65</ecNumber>
    </submittedName>
</protein>
<dbReference type="EC" id="2.7.7.65" evidence="7"/>
<evidence type="ECO:0000259" key="5">
    <source>
        <dbReference type="PROSITE" id="PS50113"/>
    </source>
</evidence>
<dbReference type="InterPro" id="IPR000014">
    <property type="entry name" value="PAS"/>
</dbReference>
<dbReference type="Pfam" id="PF13426">
    <property type="entry name" value="PAS_9"/>
    <property type="match status" value="1"/>
</dbReference>
<keyword evidence="7" id="KW-0808">Transferase</keyword>
<evidence type="ECO:0000313" key="8">
    <source>
        <dbReference type="Proteomes" id="UP000320225"/>
    </source>
</evidence>
<dbReference type="OrthoDB" id="9810730at2"/>
<feature type="chain" id="PRO_5022054111" evidence="3">
    <location>
        <begin position="26"/>
        <end position="663"/>
    </location>
</feature>
<keyword evidence="8" id="KW-1185">Reference proteome</keyword>
<dbReference type="NCBIfam" id="TIGR00254">
    <property type="entry name" value="GGDEF"/>
    <property type="match status" value="1"/>
</dbReference>
<dbReference type="InterPro" id="IPR035965">
    <property type="entry name" value="PAS-like_dom_sf"/>
</dbReference>
<dbReference type="PROSITE" id="PS50112">
    <property type="entry name" value="PAS"/>
    <property type="match status" value="2"/>
</dbReference>
<dbReference type="InterPro" id="IPR000160">
    <property type="entry name" value="GGDEF_dom"/>
</dbReference>
<proteinExistence type="predicted"/>
<dbReference type="Proteomes" id="UP000320225">
    <property type="component" value="Unassembled WGS sequence"/>
</dbReference>
<feature type="region of interest" description="Disordered" evidence="1">
    <location>
        <begin position="643"/>
        <end position="663"/>
    </location>
</feature>
<dbReference type="InterPro" id="IPR000700">
    <property type="entry name" value="PAS-assoc_C"/>
</dbReference>
<feature type="transmembrane region" description="Helical" evidence="2">
    <location>
        <begin position="180"/>
        <end position="202"/>
    </location>
</feature>
<dbReference type="RefSeq" id="WP_143894460.1">
    <property type="nucleotide sequence ID" value="NZ_VJND01000005.1"/>
</dbReference>
<feature type="domain" description="GGDEF" evidence="6">
    <location>
        <begin position="522"/>
        <end position="656"/>
    </location>
</feature>
<dbReference type="InterPro" id="IPR052163">
    <property type="entry name" value="DGC-Regulatory_Protein"/>
</dbReference>
<dbReference type="FunFam" id="3.30.70.270:FF:000001">
    <property type="entry name" value="Diguanylate cyclase domain protein"/>
    <property type="match status" value="1"/>
</dbReference>
<dbReference type="InterPro" id="IPR001610">
    <property type="entry name" value="PAC"/>
</dbReference>
<dbReference type="InterPro" id="IPR013656">
    <property type="entry name" value="PAS_4"/>
</dbReference>
<evidence type="ECO:0000313" key="7">
    <source>
        <dbReference type="EMBL" id="TSE25877.1"/>
    </source>
</evidence>
<keyword evidence="3" id="KW-0732">Signal</keyword>
<keyword evidence="2" id="KW-1133">Transmembrane helix</keyword>
<dbReference type="Pfam" id="PF08447">
    <property type="entry name" value="PAS_3"/>
    <property type="match status" value="1"/>
</dbReference>
<reference evidence="7 8" key="1">
    <citation type="submission" date="2019-07" db="EMBL/GenBank/DDBJ databases">
        <title>Tepidimonas sediminis YIM 72259 draft genome.</title>
        <authorList>
            <person name="Da Costa M.S."/>
            <person name="Froufe H.J.C."/>
            <person name="Egas C."/>
            <person name="Albuquerque L."/>
        </authorList>
    </citation>
    <scope>NUCLEOTIDE SEQUENCE [LARGE SCALE GENOMIC DNA]</scope>
    <source>
        <strain evidence="7 8">YIM 72259</strain>
    </source>
</reference>
<dbReference type="EMBL" id="VJND01000005">
    <property type="protein sequence ID" value="TSE25877.1"/>
    <property type="molecule type" value="Genomic_DNA"/>
</dbReference>
<dbReference type="PANTHER" id="PTHR46663:SF3">
    <property type="entry name" value="SLL0267 PROTEIN"/>
    <property type="match status" value="1"/>
</dbReference>
<dbReference type="CDD" id="cd01949">
    <property type="entry name" value="GGDEF"/>
    <property type="match status" value="1"/>
</dbReference>
<gene>
    <name evidence="7" type="primary">yegE_1</name>
    <name evidence="7" type="ORF">Tsedi_01101</name>
</gene>
<dbReference type="Gene3D" id="3.30.450.20">
    <property type="entry name" value="PAS domain"/>
    <property type="match status" value="3"/>
</dbReference>
<dbReference type="PROSITE" id="PS50113">
    <property type="entry name" value="PAC"/>
    <property type="match status" value="2"/>
</dbReference>
<evidence type="ECO:0000256" key="2">
    <source>
        <dbReference type="SAM" id="Phobius"/>
    </source>
</evidence>
<dbReference type="InterPro" id="IPR043128">
    <property type="entry name" value="Rev_trsase/Diguanyl_cyclase"/>
</dbReference>
<dbReference type="AlphaFoldDB" id="A0A554WQM7"/>
<dbReference type="Gene3D" id="3.30.70.270">
    <property type="match status" value="1"/>
</dbReference>
<feature type="domain" description="PAS" evidence="4">
    <location>
        <begin position="238"/>
        <end position="311"/>
    </location>
</feature>
<evidence type="ECO:0000259" key="6">
    <source>
        <dbReference type="PROSITE" id="PS50887"/>
    </source>
</evidence>
<dbReference type="SMART" id="SM00267">
    <property type="entry name" value="GGDEF"/>
    <property type="match status" value="1"/>
</dbReference>
<dbReference type="InterPro" id="IPR029787">
    <property type="entry name" value="Nucleotide_cyclase"/>
</dbReference>
<feature type="domain" description="PAC" evidence="5">
    <location>
        <begin position="438"/>
        <end position="490"/>
    </location>
</feature>
<dbReference type="SMART" id="SM00086">
    <property type="entry name" value="PAC"/>
    <property type="match status" value="3"/>
</dbReference>
<feature type="domain" description="PAS" evidence="4">
    <location>
        <begin position="365"/>
        <end position="411"/>
    </location>
</feature>
<keyword evidence="2" id="KW-0812">Transmembrane</keyword>
<dbReference type="SUPFAM" id="SSF55785">
    <property type="entry name" value="PYP-like sensor domain (PAS domain)"/>
    <property type="match status" value="3"/>
</dbReference>
<evidence type="ECO:0000259" key="4">
    <source>
        <dbReference type="PROSITE" id="PS50112"/>
    </source>
</evidence>
<sequence length="663" mass="74642">MPLSRPRLALVLAALLMAASPPRAAAAGVAAEAAALSFGEVFARHTVPMLLIEPASGRILDANAAAAAFYGYAQATLRTMRIQDINQLTAEQVAAERALAAREERNYFLFPHRLASGEVRPVEVYSVPFEVQGQRLLLSMVHDLSAQRVSDHERWRYQVQLEEAVRRSVQDIERLHRQRLLLGAAAGVLQLLLIAGLAAWLWRSRQLQREAEAARDAEAHTAAALRAGEARLREELAARQRLENLIWGTDLATWEWDLTSDALQVNERWAAMLGYRRAQLEPLTRATWRDLLHPADLQRHEAALQRHQEGDAPLYEAELRLRHRDGHWVWILERGKVVERDEVGRVRRMAGVSFDITERKRAEDELALAASVFTHAQEGILITDERTRIVRVNDAFCSLTGYTREEVLGQTPALLRSGRHDEAFYRAMWDELQRHGFWIGEIWNRRKDGRDLVELMAISAVRDGTGEVRHYVGLFFDITDQKLREQRLEHEAFHDALTGLGNRLLLRDRLQQAIARAQRHGGTLALAYLDLDGFKAINDTHGHAVGDQLLRVMAERMRSLVRSVDTVARLGGDEFVVLIADLQDPRQAEPLLRRLLAALAEPVEYGGQRLQVTASIGVAFLPTSGAHDPDQLLRQADQAMYQAKQTGRNRVHVHGAPDTPPPS</sequence>
<keyword evidence="7" id="KW-0548">Nucleotidyltransferase</keyword>
<organism evidence="7 8">
    <name type="scientific">Tepidimonas sediminis</name>
    <dbReference type="NCBI Taxonomy" id="2588941"/>
    <lineage>
        <taxon>Bacteria</taxon>
        <taxon>Pseudomonadati</taxon>
        <taxon>Pseudomonadota</taxon>
        <taxon>Betaproteobacteria</taxon>
        <taxon>Burkholderiales</taxon>
        <taxon>Tepidimonas</taxon>
    </lineage>
</organism>
<dbReference type="CDD" id="cd00130">
    <property type="entry name" value="PAS"/>
    <property type="match status" value="2"/>
</dbReference>
<dbReference type="SUPFAM" id="SSF55073">
    <property type="entry name" value="Nucleotide cyclase"/>
    <property type="match status" value="1"/>
</dbReference>
<evidence type="ECO:0000256" key="3">
    <source>
        <dbReference type="SAM" id="SignalP"/>
    </source>
</evidence>
<dbReference type="SMART" id="SM00091">
    <property type="entry name" value="PAS"/>
    <property type="match status" value="3"/>
</dbReference>
<dbReference type="Pfam" id="PF08448">
    <property type="entry name" value="PAS_4"/>
    <property type="match status" value="1"/>
</dbReference>
<dbReference type="NCBIfam" id="TIGR00229">
    <property type="entry name" value="sensory_box"/>
    <property type="match status" value="3"/>
</dbReference>
<dbReference type="GO" id="GO:0052621">
    <property type="term" value="F:diguanylate cyclase activity"/>
    <property type="evidence" value="ECO:0007669"/>
    <property type="project" value="UniProtKB-EC"/>
</dbReference>
<dbReference type="Pfam" id="PF00990">
    <property type="entry name" value="GGDEF"/>
    <property type="match status" value="1"/>
</dbReference>
<name>A0A554WQM7_9BURK</name>
<feature type="signal peptide" evidence="3">
    <location>
        <begin position="1"/>
        <end position="25"/>
    </location>
</feature>
<dbReference type="InterPro" id="IPR013655">
    <property type="entry name" value="PAS_fold_3"/>
</dbReference>
<keyword evidence="2" id="KW-0472">Membrane</keyword>